<keyword evidence="2" id="KW-1185">Reference proteome</keyword>
<dbReference type="Proteomes" id="UP000680304">
    <property type="component" value="Unassembled WGS sequence"/>
</dbReference>
<gene>
    <name evidence="1" type="ORF">PACILC2_00820</name>
</gene>
<evidence type="ECO:0000313" key="1">
    <source>
        <dbReference type="EMBL" id="GIQ61514.1"/>
    </source>
</evidence>
<reference evidence="1 2" key="1">
    <citation type="submission" date="2021-04" db="EMBL/GenBank/DDBJ databases">
        <title>Draft genome sequence of Paenibacillus cisolokensis, LC2-13A.</title>
        <authorList>
            <person name="Uke A."/>
            <person name="Chhe C."/>
            <person name="Baramee S."/>
            <person name="Kosugi A."/>
        </authorList>
    </citation>
    <scope>NUCLEOTIDE SEQUENCE [LARGE SCALE GENOMIC DNA]</scope>
    <source>
        <strain evidence="1 2">LC2-13A</strain>
    </source>
</reference>
<evidence type="ECO:0000313" key="2">
    <source>
        <dbReference type="Proteomes" id="UP000680304"/>
    </source>
</evidence>
<accession>A0ABQ4N039</accession>
<protein>
    <submittedName>
        <fullName evidence="1">Uncharacterized protein</fullName>
    </submittedName>
</protein>
<dbReference type="RefSeq" id="WP_213526726.1">
    <property type="nucleotide sequence ID" value="NZ_BOVJ01000003.1"/>
</dbReference>
<dbReference type="EMBL" id="BOVJ01000003">
    <property type="protein sequence ID" value="GIQ61514.1"/>
    <property type="molecule type" value="Genomic_DNA"/>
</dbReference>
<sequence>MGQSNIKLIHQRLRARITKAERSSYWYAGMIGEKFEVERNPQGIKLTESEAEKVRRRLGDYLDTAYYIAEEDCRLIRI</sequence>
<comment type="caution">
    <text evidence="1">The sequence shown here is derived from an EMBL/GenBank/DDBJ whole genome shotgun (WGS) entry which is preliminary data.</text>
</comment>
<organism evidence="1 2">
    <name type="scientific">Paenibacillus cisolokensis</name>
    <dbReference type="NCBI Taxonomy" id="1658519"/>
    <lineage>
        <taxon>Bacteria</taxon>
        <taxon>Bacillati</taxon>
        <taxon>Bacillota</taxon>
        <taxon>Bacilli</taxon>
        <taxon>Bacillales</taxon>
        <taxon>Paenibacillaceae</taxon>
        <taxon>Paenibacillus</taxon>
    </lineage>
</organism>
<proteinExistence type="predicted"/>
<name>A0ABQ4N039_9BACL</name>